<sequence length="174" mass="19739">MLDALAATPKDRTAFYEFVLAPKTIVIGFDQADDWKCLKDMHGCDYYSSDAQKMHSTVLAPSIIADTLALDVECFTLYFPQANDRIPQAGKPDEQVLTYSILDAYYLILMFLAYGRYGLVDSVYDNIQIFPHDFLPPEFIHIATQNLYDNANVDRKGDEKGAFGRNRSCDEKEV</sequence>
<evidence type="ECO:0000313" key="1">
    <source>
        <dbReference type="Proteomes" id="UP000887565"/>
    </source>
</evidence>
<keyword evidence="1" id="KW-1185">Reference proteome</keyword>
<protein>
    <submittedName>
        <fullName evidence="2">Uncharacterized protein</fullName>
    </submittedName>
</protein>
<dbReference type="WBParaSite" id="nRc.2.0.1.t40950-RA">
    <property type="protein sequence ID" value="nRc.2.0.1.t40950-RA"/>
    <property type="gene ID" value="nRc.2.0.1.g40950"/>
</dbReference>
<reference evidence="2" key="1">
    <citation type="submission" date="2022-11" db="UniProtKB">
        <authorList>
            <consortium name="WormBaseParasite"/>
        </authorList>
    </citation>
    <scope>IDENTIFICATION</scope>
</reference>
<dbReference type="Proteomes" id="UP000887565">
    <property type="component" value="Unplaced"/>
</dbReference>
<dbReference type="AlphaFoldDB" id="A0A915KS79"/>
<organism evidence="1 2">
    <name type="scientific">Romanomermis culicivorax</name>
    <name type="common">Nematode worm</name>
    <dbReference type="NCBI Taxonomy" id="13658"/>
    <lineage>
        <taxon>Eukaryota</taxon>
        <taxon>Metazoa</taxon>
        <taxon>Ecdysozoa</taxon>
        <taxon>Nematoda</taxon>
        <taxon>Enoplea</taxon>
        <taxon>Dorylaimia</taxon>
        <taxon>Mermithida</taxon>
        <taxon>Mermithoidea</taxon>
        <taxon>Mermithidae</taxon>
        <taxon>Romanomermis</taxon>
    </lineage>
</organism>
<evidence type="ECO:0000313" key="2">
    <source>
        <dbReference type="WBParaSite" id="nRc.2.0.1.t40950-RA"/>
    </source>
</evidence>
<name>A0A915KS79_ROMCU</name>
<proteinExistence type="predicted"/>
<accession>A0A915KS79</accession>